<keyword evidence="1" id="KW-0812">Transmembrane</keyword>
<protein>
    <submittedName>
        <fullName evidence="2">Uncharacterized protein</fullName>
    </submittedName>
</protein>
<keyword evidence="1" id="KW-0472">Membrane</keyword>
<evidence type="ECO:0000256" key="1">
    <source>
        <dbReference type="SAM" id="Phobius"/>
    </source>
</evidence>
<organism evidence="2">
    <name type="scientific">marine metagenome</name>
    <dbReference type="NCBI Taxonomy" id="408172"/>
    <lineage>
        <taxon>unclassified sequences</taxon>
        <taxon>metagenomes</taxon>
        <taxon>ecological metagenomes</taxon>
    </lineage>
</organism>
<dbReference type="Gene3D" id="1.25.40.10">
    <property type="entry name" value="Tetratricopeptide repeat domain"/>
    <property type="match status" value="1"/>
</dbReference>
<dbReference type="InterPro" id="IPR019734">
    <property type="entry name" value="TPR_rpt"/>
</dbReference>
<gene>
    <name evidence="2" type="ORF">METZ01_LOCUS109006</name>
</gene>
<evidence type="ECO:0000313" key="2">
    <source>
        <dbReference type="EMBL" id="SVA56152.1"/>
    </source>
</evidence>
<feature type="transmembrane region" description="Helical" evidence="1">
    <location>
        <begin position="31"/>
        <end position="50"/>
    </location>
</feature>
<dbReference type="EMBL" id="UINC01012921">
    <property type="protein sequence ID" value="SVA56152.1"/>
    <property type="molecule type" value="Genomic_DNA"/>
</dbReference>
<keyword evidence="1" id="KW-1133">Transmembrane helix</keyword>
<dbReference type="SUPFAM" id="SSF48452">
    <property type="entry name" value="TPR-like"/>
    <property type="match status" value="1"/>
</dbReference>
<dbReference type="AlphaFoldDB" id="A0A381WUX2"/>
<dbReference type="InterPro" id="IPR011990">
    <property type="entry name" value="TPR-like_helical_dom_sf"/>
</dbReference>
<reference evidence="2" key="1">
    <citation type="submission" date="2018-05" db="EMBL/GenBank/DDBJ databases">
        <authorList>
            <person name="Lanie J.A."/>
            <person name="Ng W.-L."/>
            <person name="Kazmierczak K.M."/>
            <person name="Andrzejewski T.M."/>
            <person name="Davidsen T.M."/>
            <person name="Wayne K.J."/>
            <person name="Tettelin H."/>
            <person name="Glass J.I."/>
            <person name="Rusch D."/>
            <person name="Podicherti R."/>
            <person name="Tsui H.-C.T."/>
            <person name="Winkler M.E."/>
        </authorList>
    </citation>
    <scope>NUCLEOTIDE SEQUENCE</scope>
</reference>
<dbReference type="PROSITE" id="PS50005">
    <property type="entry name" value="TPR"/>
    <property type="match status" value="1"/>
</dbReference>
<accession>A0A381WUX2</accession>
<dbReference type="Pfam" id="PF13174">
    <property type="entry name" value="TPR_6"/>
    <property type="match status" value="2"/>
</dbReference>
<proteinExistence type="predicted"/>
<name>A0A381WUX2_9ZZZZ</name>
<sequence length="255" mass="27768">MKRSDRRHLKENALATVLVSIENRFRGHGRALIFCGLVVLVGFVVIVKYLDLQNEKEFAGTQMLAEAMITATAPIVLLPDTSSADGSSALPPPASFQPGSYTSGERRAEVALQQFIETAESHPANRAGLVARYYAATTASSLGQREEAIQHYQMVIQSEGNGIYGEMAQLGMAAAQMHSGNYVEATEIFEASSKQVEWDIPVDGVLFELGKTYLLSGQSDQAQATFTRIITEFPESLFQIDAQAELDKLGSSENE</sequence>